<feature type="region of interest" description="Disordered" evidence="1">
    <location>
        <begin position="1"/>
        <end position="24"/>
    </location>
</feature>
<accession>A0A4Z0QJ17</accession>
<evidence type="ECO:0000256" key="1">
    <source>
        <dbReference type="SAM" id="MobiDB-lite"/>
    </source>
</evidence>
<comment type="caution">
    <text evidence="2">The sequence shown here is derived from an EMBL/GenBank/DDBJ whole genome shotgun (WGS) entry which is preliminary data.</text>
</comment>
<dbReference type="InterPro" id="IPR013825">
    <property type="entry name" value="Topo_IA_cen_sub2"/>
</dbReference>
<protein>
    <submittedName>
        <fullName evidence="2">Uncharacterized protein</fullName>
    </submittedName>
</protein>
<evidence type="ECO:0000313" key="2">
    <source>
        <dbReference type="EMBL" id="TGE30067.1"/>
    </source>
</evidence>
<feature type="non-terminal residue" evidence="2">
    <location>
        <position position="82"/>
    </location>
</feature>
<gene>
    <name evidence="2" type="ORF">C9F07_01085</name>
</gene>
<dbReference type="EMBL" id="PYKI01000157">
    <property type="protein sequence ID" value="TGE30067.1"/>
    <property type="molecule type" value="Genomic_DNA"/>
</dbReference>
<dbReference type="Gene3D" id="2.70.20.10">
    <property type="entry name" value="Topoisomerase I, domain 3"/>
    <property type="match status" value="1"/>
</dbReference>
<reference evidence="2 3" key="1">
    <citation type="submission" date="2018-03" db="EMBL/GenBank/DDBJ databases">
        <title>Non-Typhoidal Salmonella genome sequencing and assembly.</title>
        <authorList>
            <person name="Matchawe C."/>
        </authorList>
    </citation>
    <scope>NUCLEOTIDE SEQUENCE [LARGE SCALE GENOMIC DNA]</scope>
    <source>
        <strain evidence="2 3">22sa</strain>
    </source>
</reference>
<evidence type="ECO:0000313" key="3">
    <source>
        <dbReference type="Proteomes" id="UP000298196"/>
    </source>
</evidence>
<name>A0A4Z0QJ17_SALET</name>
<organism evidence="2 3">
    <name type="scientific">Salmonella enterica subsp. enterica serovar Poona</name>
    <dbReference type="NCBI Taxonomy" id="436295"/>
    <lineage>
        <taxon>Bacteria</taxon>
        <taxon>Pseudomonadati</taxon>
        <taxon>Pseudomonadota</taxon>
        <taxon>Gammaproteobacteria</taxon>
        <taxon>Enterobacterales</taxon>
        <taxon>Enterobacteriaceae</taxon>
        <taxon>Salmonella</taxon>
    </lineage>
</organism>
<dbReference type="Proteomes" id="UP000298196">
    <property type="component" value="Unassembled WGS sequence"/>
</dbReference>
<proteinExistence type="predicted"/>
<sequence>APTPTPPSGEARPLQVTHQNDKPIRPVNREQTLAAVSLLEKARYSVLEREDKPTCRQPGAPVLRAALQPAASTRRGGGGPSR</sequence>
<dbReference type="AlphaFoldDB" id="A0A4Z0QJ17"/>
<keyword evidence="3" id="KW-1185">Reference proteome</keyword>
<feature type="non-terminal residue" evidence="2">
    <location>
        <position position="1"/>
    </location>
</feature>